<dbReference type="Gene3D" id="3.30.530.20">
    <property type="match status" value="1"/>
</dbReference>
<comment type="caution">
    <text evidence="1">The sequence shown here is derived from an EMBL/GenBank/DDBJ whole genome shotgun (WGS) entry which is preliminary data.</text>
</comment>
<organism evidence="1 2">
    <name type="scientific">Sinomonas terricola</name>
    <dbReference type="NCBI Taxonomy" id="3110330"/>
    <lineage>
        <taxon>Bacteria</taxon>
        <taxon>Bacillati</taxon>
        <taxon>Actinomycetota</taxon>
        <taxon>Actinomycetes</taxon>
        <taxon>Micrococcales</taxon>
        <taxon>Micrococcaceae</taxon>
        <taxon>Sinomonas</taxon>
    </lineage>
</organism>
<name>A0ABU5T357_9MICC</name>
<proteinExistence type="predicted"/>
<evidence type="ECO:0000313" key="2">
    <source>
        <dbReference type="Proteomes" id="UP001304769"/>
    </source>
</evidence>
<accession>A0ABU5T357</accession>
<dbReference type="RefSeq" id="WP_323277887.1">
    <property type="nucleotide sequence ID" value="NZ_JAYGGQ010000002.1"/>
</dbReference>
<keyword evidence="2" id="KW-1185">Reference proteome</keyword>
<evidence type="ECO:0000313" key="1">
    <source>
        <dbReference type="EMBL" id="MEA5454099.1"/>
    </source>
</evidence>
<dbReference type="SUPFAM" id="SSF55961">
    <property type="entry name" value="Bet v1-like"/>
    <property type="match status" value="1"/>
</dbReference>
<dbReference type="Proteomes" id="UP001304769">
    <property type="component" value="Unassembled WGS sequence"/>
</dbReference>
<gene>
    <name evidence="1" type="ORF">SPF06_05115</name>
</gene>
<dbReference type="EMBL" id="JAYGGQ010000002">
    <property type="protein sequence ID" value="MEA5454099.1"/>
    <property type="molecule type" value="Genomic_DNA"/>
</dbReference>
<dbReference type="InterPro" id="IPR023393">
    <property type="entry name" value="START-like_dom_sf"/>
</dbReference>
<evidence type="ECO:0008006" key="3">
    <source>
        <dbReference type="Google" id="ProtNLM"/>
    </source>
</evidence>
<sequence length="151" mass="16777">MSAIEFEMETTASPEKVRGALIDFSGRRPQLWPGIEPSLYEVYSVDETTAEVREGSKGPGGKIWARERYDWSDPHSVRWTVQESNFSAPGSYVAATIQPGRDGGSVVRVTWDRTGNSVMGRVICRMIRMSKGKPVAASFKRGLAVLEDEKH</sequence>
<reference evidence="1 2" key="1">
    <citation type="submission" date="2023-12" db="EMBL/GenBank/DDBJ databases">
        <title>Sinomonas terricola sp. nov, isolated from litchi orchard soil in Guangdong, PR China.</title>
        <authorList>
            <person name="Jiaxin W."/>
            <person name="Yang Z."/>
            <person name="Honghui Z."/>
        </authorList>
    </citation>
    <scope>NUCLEOTIDE SEQUENCE [LARGE SCALE GENOMIC DNA]</scope>
    <source>
        <strain evidence="1 2">JGH33</strain>
    </source>
</reference>
<protein>
    <recommendedName>
        <fullName evidence="3">Polyketide cyclase</fullName>
    </recommendedName>
</protein>